<feature type="compositionally biased region" description="Polar residues" evidence="5">
    <location>
        <begin position="206"/>
        <end position="230"/>
    </location>
</feature>
<accession>A0A183A6V2</accession>
<dbReference type="PROSITE" id="PS51843">
    <property type="entry name" value="NR_LBD"/>
    <property type="match status" value="1"/>
</dbReference>
<evidence type="ECO:0000256" key="3">
    <source>
        <dbReference type="ARBA" id="ARBA00023163"/>
    </source>
</evidence>
<keyword evidence="2" id="KW-0805">Transcription regulation</keyword>
<evidence type="ECO:0000256" key="1">
    <source>
        <dbReference type="ARBA" id="ARBA00004123"/>
    </source>
</evidence>
<keyword evidence="3" id="KW-0804">Transcription</keyword>
<evidence type="ECO:0000313" key="7">
    <source>
        <dbReference type="WBParaSite" id="ECPE_0000269001-mRNA-1"/>
    </source>
</evidence>
<proteinExistence type="predicted"/>
<feature type="compositionally biased region" description="Polar residues" evidence="5">
    <location>
        <begin position="263"/>
        <end position="279"/>
    </location>
</feature>
<dbReference type="PANTHER" id="PTHR24086:SF25">
    <property type="entry name" value="NUCLEAR HORMONE RECEPTOR FTZ-F1 BETA"/>
    <property type="match status" value="1"/>
</dbReference>
<dbReference type="Gene3D" id="1.10.565.10">
    <property type="entry name" value="Retinoid X Receptor"/>
    <property type="match status" value="1"/>
</dbReference>
<dbReference type="InterPro" id="IPR000536">
    <property type="entry name" value="Nucl_hrmn_rcpt_lig-bd"/>
</dbReference>
<dbReference type="GO" id="GO:0004879">
    <property type="term" value="F:nuclear receptor activity"/>
    <property type="evidence" value="ECO:0007669"/>
    <property type="project" value="InterPro"/>
</dbReference>
<dbReference type="InterPro" id="IPR001723">
    <property type="entry name" value="Nuclear_hrmn_rcpt"/>
</dbReference>
<dbReference type="InterPro" id="IPR035500">
    <property type="entry name" value="NHR-like_dom_sf"/>
</dbReference>
<dbReference type="PANTHER" id="PTHR24086">
    <property type="entry name" value="NUCLEAR RECEPTOR SUBFAMILY 5 GROUP A"/>
    <property type="match status" value="1"/>
</dbReference>
<feature type="compositionally biased region" description="Basic and acidic residues" evidence="5">
    <location>
        <begin position="231"/>
        <end position="246"/>
    </location>
</feature>
<feature type="region of interest" description="Disordered" evidence="5">
    <location>
        <begin position="197"/>
        <end position="294"/>
    </location>
</feature>
<dbReference type="WBParaSite" id="ECPE_0000269001-mRNA-1">
    <property type="protein sequence ID" value="ECPE_0000269001-mRNA-1"/>
    <property type="gene ID" value="ECPE_0000269001"/>
</dbReference>
<sequence>LLNLADQRLYRTVRWSRALPDFAQLDTDDQILLLQNCWADLLCLDCCWRSLPTPTEIRLTSSKCINLEAARELGAEEIVERMLQLTQYLTQLQLDVVEYACLKVIVLMQPDLKNLKASAHVRTFQETVRRLLADYISTSSSGVRDKFSRLLSRIPELQVTSQTARLMLVDLDLSAYLSSNSLLMELLRSDIQRYSPGVGSSEEPIITSSSGNTVPSSNTKDITTDALSDSSVRKTSDASNEPKAEELNNFPNPAMETDEATRNLAQNPTPQSDESQLLNNVAEVVDTEAQNDDT</sequence>
<dbReference type="PRINTS" id="PR00398">
    <property type="entry name" value="STRDHORMONER"/>
</dbReference>
<dbReference type="GO" id="GO:0005634">
    <property type="term" value="C:nucleus"/>
    <property type="evidence" value="ECO:0007669"/>
    <property type="project" value="UniProtKB-SubCell"/>
</dbReference>
<evidence type="ECO:0000256" key="4">
    <source>
        <dbReference type="ARBA" id="ARBA00023170"/>
    </source>
</evidence>
<evidence type="ECO:0000256" key="2">
    <source>
        <dbReference type="ARBA" id="ARBA00023015"/>
    </source>
</evidence>
<dbReference type="SUPFAM" id="SSF48508">
    <property type="entry name" value="Nuclear receptor ligand-binding domain"/>
    <property type="match status" value="1"/>
</dbReference>
<evidence type="ECO:0000259" key="6">
    <source>
        <dbReference type="PROSITE" id="PS51843"/>
    </source>
</evidence>
<dbReference type="GO" id="GO:0003677">
    <property type="term" value="F:DNA binding"/>
    <property type="evidence" value="ECO:0007669"/>
    <property type="project" value="InterPro"/>
</dbReference>
<organism evidence="7">
    <name type="scientific">Echinostoma caproni</name>
    <dbReference type="NCBI Taxonomy" id="27848"/>
    <lineage>
        <taxon>Eukaryota</taxon>
        <taxon>Metazoa</taxon>
        <taxon>Spiralia</taxon>
        <taxon>Lophotrochozoa</taxon>
        <taxon>Platyhelminthes</taxon>
        <taxon>Trematoda</taxon>
        <taxon>Digenea</taxon>
        <taxon>Plagiorchiida</taxon>
        <taxon>Echinostomata</taxon>
        <taxon>Echinostomatoidea</taxon>
        <taxon>Echinostomatidae</taxon>
        <taxon>Echinostoma</taxon>
    </lineage>
</organism>
<evidence type="ECO:0000256" key="5">
    <source>
        <dbReference type="SAM" id="MobiDB-lite"/>
    </source>
</evidence>
<dbReference type="CDD" id="cd06930">
    <property type="entry name" value="NR_LBD_F2"/>
    <property type="match status" value="1"/>
</dbReference>
<protein>
    <submittedName>
        <fullName evidence="7">NR LBD domain-containing protein</fullName>
    </submittedName>
</protein>
<dbReference type="AlphaFoldDB" id="A0A183A6V2"/>
<reference evidence="7" key="1">
    <citation type="submission" date="2016-06" db="UniProtKB">
        <authorList>
            <consortium name="WormBaseParasite"/>
        </authorList>
    </citation>
    <scope>IDENTIFICATION</scope>
</reference>
<comment type="subcellular location">
    <subcellularLocation>
        <location evidence="1">Nucleus</location>
    </subcellularLocation>
</comment>
<keyword evidence="4" id="KW-0675">Receptor</keyword>
<dbReference type="SMART" id="SM00430">
    <property type="entry name" value="HOLI"/>
    <property type="match status" value="1"/>
</dbReference>
<dbReference type="InterPro" id="IPR016355">
    <property type="entry name" value="NR5-like"/>
</dbReference>
<feature type="compositionally biased region" description="Acidic residues" evidence="5">
    <location>
        <begin position="285"/>
        <end position="294"/>
    </location>
</feature>
<name>A0A183A6V2_9TREM</name>
<feature type="domain" description="NR LBD" evidence="6">
    <location>
        <begin position="1"/>
        <end position="190"/>
    </location>
</feature>
<dbReference type="Pfam" id="PF00104">
    <property type="entry name" value="Hormone_recep"/>
    <property type="match status" value="1"/>
</dbReference>